<dbReference type="InterPro" id="IPR029016">
    <property type="entry name" value="GAF-like_dom_sf"/>
</dbReference>
<protein>
    <submittedName>
        <fullName evidence="1">Uncharacterized protein</fullName>
    </submittedName>
</protein>
<dbReference type="Gene3D" id="3.30.450.40">
    <property type="match status" value="1"/>
</dbReference>
<reference evidence="1" key="1">
    <citation type="submission" date="2020-10" db="EMBL/GenBank/DDBJ databases">
        <title>Taxonomic study of unclassified bacteria belonging to the class Ktedonobacteria.</title>
        <authorList>
            <person name="Yabe S."/>
            <person name="Wang C.M."/>
            <person name="Zheng Y."/>
            <person name="Sakai Y."/>
            <person name="Cavaletti L."/>
            <person name="Monciardini P."/>
            <person name="Donadio S."/>
        </authorList>
    </citation>
    <scope>NUCLEOTIDE SEQUENCE</scope>
    <source>
        <strain evidence="1">ID150040</strain>
    </source>
</reference>
<dbReference type="AlphaFoldDB" id="A0A8J3N8V2"/>
<evidence type="ECO:0000313" key="1">
    <source>
        <dbReference type="EMBL" id="GHO98627.1"/>
    </source>
</evidence>
<accession>A0A8J3N8V2</accession>
<dbReference type="Proteomes" id="UP000597444">
    <property type="component" value="Unassembled WGS sequence"/>
</dbReference>
<gene>
    <name evidence="1" type="ORF">KSF_086750</name>
</gene>
<dbReference type="EMBL" id="BNJK01000002">
    <property type="protein sequence ID" value="GHO98627.1"/>
    <property type="molecule type" value="Genomic_DNA"/>
</dbReference>
<keyword evidence="2" id="KW-1185">Reference proteome</keyword>
<dbReference type="SUPFAM" id="SSF55781">
    <property type="entry name" value="GAF domain-like"/>
    <property type="match status" value="1"/>
</dbReference>
<name>A0A8J3N8V2_9CHLR</name>
<proteinExistence type="predicted"/>
<organism evidence="1 2">
    <name type="scientific">Reticulibacter mediterranei</name>
    <dbReference type="NCBI Taxonomy" id="2778369"/>
    <lineage>
        <taxon>Bacteria</taxon>
        <taxon>Bacillati</taxon>
        <taxon>Chloroflexota</taxon>
        <taxon>Ktedonobacteria</taxon>
        <taxon>Ktedonobacterales</taxon>
        <taxon>Reticulibacteraceae</taxon>
        <taxon>Reticulibacter</taxon>
    </lineage>
</organism>
<dbReference type="RefSeq" id="WP_220209333.1">
    <property type="nucleotide sequence ID" value="NZ_BNJK01000002.1"/>
</dbReference>
<sequence length="327" mass="36393">MASSSSWRELLKGLIAVPSERAAAAERIGLNPITFVRWVQGTSKPTMQNLIELPNAFPAHREEFIDLIEQEYGIHLRDSQPITPSVFSPEQAIPSEFLLKVLGEYARASGPFAAWYIRTQCLEQLLSLLDPGKEGMDISIIRCIPPRSEGVHVQSLCEVMGIGNPPWPSGVDRRLLFLGSESLAGWVVEHSEPSVIQDFGSPGLLPFRITTGEKSAAAYPILRAGKIGGCLMASSNIENAWTPLRLYCLDAYAKLLALPMGETDFYESQRIALREMTILAPSREQHLLLEFQDRLRQLRRAQHTLSIVQAETLVLQQMEAALMIESE</sequence>
<evidence type="ECO:0000313" key="2">
    <source>
        <dbReference type="Proteomes" id="UP000597444"/>
    </source>
</evidence>
<comment type="caution">
    <text evidence="1">The sequence shown here is derived from an EMBL/GenBank/DDBJ whole genome shotgun (WGS) entry which is preliminary data.</text>
</comment>